<dbReference type="AlphaFoldDB" id="A0A8E0IEW2"/>
<dbReference type="Proteomes" id="UP000014303">
    <property type="component" value="Unassembled WGS sequence"/>
</dbReference>
<accession>A0A8E0IEW2</accession>
<comment type="caution">
    <text evidence="1">The sequence shown here is derived from an EMBL/GenBank/DDBJ whole genome shotgun (WGS) entry which is preliminary data.</text>
</comment>
<dbReference type="EMBL" id="ANJV01000202">
    <property type="protein sequence ID" value="EPC50460.1"/>
    <property type="molecule type" value="Genomic_DNA"/>
</dbReference>
<proteinExistence type="predicted"/>
<evidence type="ECO:0000313" key="1">
    <source>
        <dbReference type="EMBL" id="EPC50460.1"/>
    </source>
</evidence>
<protein>
    <submittedName>
        <fullName evidence="1">Transposase, IS30</fullName>
    </submittedName>
</protein>
<gene>
    <name evidence="1" type="ORF">Lpp7_11148</name>
</gene>
<evidence type="ECO:0000313" key="2">
    <source>
        <dbReference type="Proteomes" id="UP000014303"/>
    </source>
</evidence>
<feature type="non-terminal residue" evidence="1">
    <location>
        <position position="31"/>
    </location>
</feature>
<sequence length="31" mass="3595">MAIITLIERSQIELMQHHTIQYIAATLGRSR</sequence>
<reference evidence="1 2" key="1">
    <citation type="journal article" date="2013" name="PLoS ONE">
        <title>Lactobacillus paracasei comparative genomics: towards species pan-genome definition and exploitation of diversity.</title>
        <authorList>
            <person name="Smokvina T."/>
            <person name="Wels M."/>
            <person name="Polka J."/>
            <person name="Chervaux C."/>
            <person name="Brisse S."/>
            <person name="Boekhorst J."/>
            <person name="van Hylckama Vlieg J.E."/>
            <person name="Siezen R.J."/>
        </authorList>
    </citation>
    <scope>NUCLEOTIDE SEQUENCE [LARGE SCALE GENOMIC DNA]</scope>
    <source>
        <strain evidence="1 2">Lpp7</strain>
    </source>
</reference>
<organism evidence="1 2">
    <name type="scientific">Lacticaseibacillus paracasei subsp. paracasei Lpp7</name>
    <dbReference type="NCBI Taxonomy" id="1256200"/>
    <lineage>
        <taxon>Bacteria</taxon>
        <taxon>Bacillati</taxon>
        <taxon>Bacillota</taxon>
        <taxon>Bacilli</taxon>
        <taxon>Lactobacillales</taxon>
        <taxon>Lactobacillaceae</taxon>
        <taxon>Lacticaseibacillus</taxon>
    </lineage>
</organism>
<name>A0A8E0IEW2_LACPA</name>